<sequence>MYPGEPFKQQPQIGKIAQTTLPLPSGCQYQSASYKLGAEAILTLGAVSRSAAEARHRLEITKDVGCDTATPVPEIGDAAYACLGAQRAVRAVKGHVELEVMVLLAGTETHTCPTFTTASWPLPRPSPSWQPIA</sequence>
<dbReference type="AlphaFoldDB" id="A0A934KJR4"/>
<dbReference type="EMBL" id="JAEKNQ010000051">
    <property type="protein sequence ID" value="MBJ7604043.1"/>
    <property type="molecule type" value="Genomic_DNA"/>
</dbReference>
<gene>
    <name evidence="1" type="ORF">JF888_12755</name>
</gene>
<evidence type="ECO:0000313" key="2">
    <source>
        <dbReference type="Proteomes" id="UP000620075"/>
    </source>
</evidence>
<accession>A0A934KJR4</accession>
<reference evidence="1 2" key="1">
    <citation type="submission" date="2020-10" db="EMBL/GenBank/DDBJ databases">
        <title>Ca. Dormibacterota MAGs.</title>
        <authorList>
            <person name="Montgomery K."/>
        </authorList>
    </citation>
    <scope>NUCLEOTIDE SEQUENCE [LARGE SCALE GENOMIC DNA]</scope>
    <source>
        <strain evidence="1">SC8811_S16_3</strain>
    </source>
</reference>
<protein>
    <submittedName>
        <fullName evidence="1">Uncharacterized protein</fullName>
    </submittedName>
</protein>
<dbReference type="RefSeq" id="WP_338181006.1">
    <property type="nucleotide sequence ID" value="NZ_JAEKNQ010000051.1"/>
</dbReference>
<evidence type="ECO:0000313" key="1">
    <source>
        <dbReference type="EMBL" id="MBJ7604043.1"/>
    </source>
</evidence>
<name>A0A934KJR4_9BACT</name>
<organism evidence="1 2">
    <name type="scientific">Candidatus Dormiibacter inghamiae</name>
    <dbReference type="NCBI Taxonomy" id="3127013"/>
    <lineage>
        <taxon>Bacteria</taxon>
        <taxon>Bacillati</taxon>
        <taxon>Candidatus Dormiibacterota</taxon>
        <taxon>Candidatus Dormibacteria</taxon>
        <taxon>Candidatus Dormibacterales</taxon>
        <taxon>Candidatus Dormibacteraceae</taxon>
        <taxon>Candidatus Dormiibacter</taxon>
    </lineage>
</organism>
<dbReference type="Proteomes" id="UP000620075">
    <property type="component" value="Unassembled WGS sequence"/>
</dbReference>
<proteinExistence type="predicted"/>
<comment type="caution">
    <text evidence="1">The sequence shown here is derived from an EMBL/GenBank/DDBJ whole genome shotgun (WGS) entry which is preliminary data.</text>
</comment>